<dbReference type="EMBL" id="MF417881">
    <property type="protein sequence ID" value="ASN68783.1"/>
    <property type="molecule type" value="Genomic_DNA"/>
</dbReference>
<feature type="domain" description="Cyanophage baseplate Pam3 plug gp18" evidence="1">
    <location>
        <begin position="4"/>
        <end position="100"/>
    </location>
</feature>
<proteinExistence type="predicted"/>
<organism evidence="2">
    <name type="scientific">uncultured Caudovirales phage</name>
    <dbReference type="NCBI Taxonomy" id="2100421"/>
    <lineage>
        <taxon>Viruses</taxon>
        <taxon>Duplodnaviria</taxon>
        <taxon>Heunggongvirae</taxon>
        <taxon>Uroviricota</taxon>
        <taxon>Caudoviricetes</taxon>
        <taxon>Peduoviridae</taxon>
        <taxon>Maltschvirus</taxon>
        <taxon>Maltschvirus maltsch</taxon>
    </lineage>
</organism>
<evidence type="ECO:0000313" key="2">
    <source>
        <dbReference type="EMBL" id="ASN68783.1"/>
    </source>
</evidence>
<sequence length="100" mass="11185">MQGYEIPLSPDNQAFNIQLNNTTYQLQVEWRDFGWVLDLKDSGGNEIVSGIPMVTGGNLLSQWAYLNLGFALEVACDDASQDYPTKTDLGIRSHLYVITE</sequence>
<protein>
    <recommendedName>
        <fullName evidence="1">Cyanophage baseplate Pam3 plug gp18 domain-containing protein</fullName>
    </recommendedName>
</protein>
<evidence type="ECO:0000259" key="1">
    <source>
        <dbReference type="Pfam" id="PF22479"/>
    </source>
</evidence>
<gene>
    <name evidence="2" type="ORF">7AX3_44</name>
</gene>
<accession>A0A2H4J495</accession>
<dbReference type="Pfam" id="PF22479">
    <property type="entry name" value="Pam3_gp18"/>
    <property type="match status" value="1"/>
</dbReference>
<reference evidence="2" key="1">
    <citation type="submission" date="2017-06" db="EMBL/GenBank/DDBJ databases">
        <title>Novel phages from South African skin metaviromes.</title>
        <authorList>
            <person name="van Zyl L.J."/>
            <person name="Abrahams Y."/>
            <person name="Stander E.A."/>
            <person name="Kirby B.M."/>
            <person name="Clavaud C."/>
            <person name="Farcet C."/>
            <person name="Breton L."/>
            <person name="Trindade M.I."/>
        </authorList>
    </citation>
    <scope>NUCLEOTIDE SEQUENCE</scope>
</reference>
<dbReference type="InterPro" id="IPR054252">
    <property type="entry name" value="Pam3_gp18"/>
</dbReference>
<name>A0A2H4J495_9CAUD</name>